<comment type="caution">
    <text evidence="1">The sequence shown here is derived from an EMBL/GenBank/DDBJ whole genome shotgun (WGS) entry which is preliminary data.</text>
</comment>
<proteinExistence type="predicted"/>
<evidence type="ECO:0000313" key="2">
    <source>
        <dbReference type="Proteomes" id="UP001221411"/>
    </source>
</evidence>
<dbReference type="InterPro" id="IPR016024">
    <property type="entry name" value="ARM-type_fold"/>
</dbReference>
<evidence type="ECO:0000313" key="1">
    <source>
        <dbReference type="EMBL" id="MDC0750002.1"/>
    </source>
</evidence>
<reference evidence="1 2" key="1">
    <citation type="submission" date="2022-11" db="EMBL/GenBank/DDBJ databases">
        <title>Minimal conservation of predation-associated metabolite biosynthetic gene clusters underscores biosynthetic potential of Myxococcota including descriptions for ten novel species: Archangium lansinium sp. nov., Myxococcus landrumus sp. nov., Nannocystis bai.</title>
        <authorList>
            <person name="Ahearne A."/>
            <person name="Stevens C."/>
            <person name="Dowd S."/>
        </authorList>
    </citation>
    <scope>NUCLEOTIDE SEQUENCE [LARGE SCALE GENOMIC DNA]</scope>
    <source>
        <strain evidence="1 2">RJM3</strain>
    </source>
</reference>
<dbReference type="Gene3D" id="1.25.10.10">
    <property type="entry name" value="Leucine-rich Repeat Variant"/>
    <property type="match status" value="1"/>
</dbReference>
<dbReference type="InterPro" id="IPR011989">
    <property type="entry name" value="ARM-like"/>
</dbReference>
<sequence length="1516" mass="169899">MATVGGGADKLGNEYENLWTIDQLLLLVTGEASALRVEPLDRWESQGIEFQVKRHDGTVEHWSSKRQRADAAGWTLDKLTKLETNGRSILGDLQQHIERAPENRGVFVSALAAPKLSELCSFSHDETVFKARLRQSAELDGDFRRYVLGTLCNGDEGRALQFLRSIRIRTIDESTLEDRVDFAVRTLFYHVGGQPTSPVAIRGHLGKFLRSRIHQWIEQPQLLSELEQHEIRRREWAVDNAVTGRIADSCDSYTGQVQAGFINGVFLDLQNDAILSDSSSALARKVLVVADAGGGKSCALAAAVQQLRRKNIPVLAVRFDQLPDGILSTTELGRRLGFPESPAVVLAGVAHGGSCWLVVDQLDAISMASGRRTELWSVFDALRREAERFPRMSILVACRAFDLEHDHRIRSLLSERGGFKKVSLKLLTSTQIDDALHAAGMETARLATKMKELLALPLHLWMYLTLSPESRTLISGKDELFDRFWKEKERRVTQRVGRKVEWTAVIDTLSEWLSNNQQLSAPPEVLDDHATDAEVMISEHVLTQSGGRYRFFHESFFDYAFARSFVRRGKSLFALLVRTEQHLFRRAQVRQILTYLRMKGNPRYLSELEALLLANEVRFHVKRVALPWLASLPDPTVAEWLILQKIAQSRPELRLDIVWMGAGNVAWFDLRNEQGWFSAALSSGDEERECEAVQLLGIEAILIARSPRVAQILRHCRKRTDRWNDYLREVCRFGRFYHDRALFELFLDMIDEGVLDPSPTSSVNWSSMLHELPRKRPEYACEVIAHWFDRSVALWRHVGGKGVSSDRPFEERTISAADILEIAGSACGRFVELMLPRVAALVEELAEPHEEILNVDSIWSFRAYGDDPHDAAGAVLVGLAQAMEHMARNTPDILRRYVAPYLGQPHDTIAYLVLRAWTAAPDVYADDLADYLAADQRRLHVGYSICGSSGGSGRNHISCRAVEAASPRCSVARFAALEKAILGVKTVWESKRPQARGWTQLELLLCMDPKRLTPDGQAAHGMLLAKFPDYRHAEPQPMRVVTIGSPLKDDAREKMTDEHWLKAMRKYSGIDYRNTSDLSGGERELATAIELQAKRMPLRFIMLAEQMPDDFPASYFDAILRGAADCRTDSKDASELLREEDAARLIFRVHSLPGRRCGRWISWLIKKVIAVDWPDGVLEAMSWYAMHDPDPERELWKGPEGYYRSDPYTAGINSTRGAAAGAIAHVLFQQPERLEMLRPAIESLVHDRSAAVRTCAVDVLLAVLRASVPDAIKWFGQVIETDPAILATPPVQKFIHYGGYHDYPGLRDVILGMLDATDPEVVEVAATQICVLDLSRGLPAEDVERVRGGNETMRKAAANVYATNVAHSDVGPVCRDLLVPFFSDLSAPVRSAAAKALSQLSSLDTADQAKLLTEFVHAKPGVEMMEAVMWALEDSPVKLPDLVCQIAETCLSQLDAMAEDGSRVGRRVASHLPKIVVRLYAQATDAAIQSRCLDMIDAMEKDRLMGVDDELRTHDR</sequence>
<dbReference type="EMBL" id="JAQNDO010000001">
    <property type="protein sequence ID" value="MDC0750002.1"/>
    <property type="molecule type" value="Genomic_DNA"/>
</dbReference>
<dbReference type="RefSeq" id="WP_271930604.1">
    <property type="nucleotide sequence ID" value="NZ_JAQNDO010000001.1"/>
</dbReference>
<evidence type="ECO:0008006" key="3">
    <source>
        <dbReference type="Google" id="ProtNLM"/>
    </source>
</evidence>
<organism evidence="1 2">
    <name type="scientific">Polyangium mundeleinium</name>
    <dbReference type="NCBI Taxonomy" id="2995306"/>
    <lineage>
        <taxon>Bacteria</taxon>
        <taxon>Pseudomonadati</taxon>
        <taxon>Myxococcota</taxon>
        <taxon>Polyangia</taxon>
        <taxon>Polyangiales</taxon>
        <taxon>Polyangiaceae</taxon>
        <taxon>Polyangium</taxon>
    </lineage>
</organism>
<dbReference type="SUPFAM" id="SSF48371">
    <property type="entry name" value="ARM repeat"/>
    <property type="match status" value="1"/>
</dbReference>
<keyword evidence="2" id="KW-1185">Reference proteome</keyword>
<dbReference type="Proteomes" id="UP001221411">
    <property type="component" value="Unassembled WGS sequence"/>
</dbReference>
<accession>A0ABT5F7B9</accession>
<gene>
    <name evidence="1" type="ORF">POL67_52235</name>
</gene>
<name>A0ABT5F7B9_9BACT</name>
<protein>
    <recommendedName>
        <fullName evidence="3">HEAT repeat domain-containing protein</fullName>
    </recommendedName>
</protein>